<reference evidence="4" key="1">
    <citation type="submission" date="2007-03" db="EMBL/GenBank/DDBJ databases">
        <authorList>
            <person name="Jerke K.H."/>
            <person name="Nakatsu C.H."/>
            <person name="Konopka A.E."/>
        </authorList>
    </citation>
    <scope>NUCLEOTIDE SEQUENCE</scope>
    <source>
        <strain evidence="4">AK-1</strain>
        <plasmid evidence="4">pSI-1</plasmid>
    </source>
</reference>
<dbReference type="InterPro" id="IPR036237">
    <property type="entry name" value="Xyl_isomerase-like_sf"/>
</dbReference>
<feature type="domain" description="Xylose isomerase-like TIM barrel" evidence="3">
    <location>
        <begin position="71"/>
        <end position="311"/>
    </location>
</feature>
<geneLocation type="plasmid" evidence="4">
    <name>pSI-1</name>
</geneLocation>
<name>A6YFI1_9MICC</name>
<proteinExistence type="predicted"/>
<dbReference type="SUPFAM" id="SSF51658">
    <property type="entry name" value="Xylose isomerase-like"/>
    <property type="match status" value="1"/>
</dbReference>
<dbReference type="AlphaFoldDB" id="A6YFI1"/>
<dbReference type="PANTHER" id="PTHR12110">
    <property type="entry name" value="HYDROXYPYRUVATE ISOMERASE"/>
    <property type="match status" value="1"/>
</dbReference>
<dbReference type="InterPro" id="IPR013022">
    <property type="entry name" value="Xyl_isomerase-like_TIM-brl"/>
</dbReference>
<dbReference type="EMBL" id="EF495211">
    <property type="protein sequence ID" value="ABR66985.1"/>
    <property type="molecule type" value="Genomic_DNA"/>
</dbReference>
<keyword evidence="1" id="KW-0119">Carbohydrate metabolism</keyword>
<protein>
    <submittedName>
        <fullName evidence="4">Sugar phosphate isomerase/epimerase</fullName>
    </submittedName>
</protein>
<organism evidence="4">
    <name type="scientific">Arthrobacter sp. AK-1</name>
    <dbReference type="NCBI Taxonomy" id="415095"/>
    <lineage>
        <taxon>Bacteria</taxon>
        <taxon>Bacillati</taxon>
        <taxon>Actinomycetota</taxon>
        <taxon>Actinomycetes</taxon>
        <taxon>Micrococcales</taxon>
        <taxon>Micrococcaceae</taxon>
        <taxon>Arthrobacter</taxon>
    </lineage>
</organism>
<evidence type="ECO:0000256" key="2">
    <source>
        <dbReference type="SAM" id="MobiDB-lite"/>
    </source>
</evidence>
<evidence type="ECO:0000313" key="4">
    <source>
        <dbReference type="EMBL" id="ABR66985.1"/>
    </source>
</evidence>
<feature type="region of interest" description="Disordered" evidence="2">
    <location>
        <begin position="1"/>
        <end position="40"/>
    </location>
</feature>
<keyword evidence="4" id="KW-0413">Isomerase</keyword>
<dbReference type="Gene3D" id="3.20.20.150">
    <property type="entry name" value="Divalent-metal-dependent TIM barrel enzymes"/>
    <property type="match status" value="1"/>
</dbReference>
<dbReference type="Pfam" id="PF01261">
    <property type="entry name" value="AP_endonuc_2"/>
    <property type="match status" value="1"/>
</dbReference>
<evidence type="ECO:0000256" key="1">
    <source>
        <dbReference type="ARBA" id="ARBA00023277"/>
    </source>
</evidence>
<dbReference type="InterPro" id="IPR050312">
    <property type="entry name" value="IolE/XylAMocC-like"/>
</dbReference>
<sequence>MSKRSLVTNTPLKTPNRRLVPSIGARPRKPSSPGAESASTKLHIEKGLTAMFRYTAEILPYHDMPLEDAVRDLAEIGFTEVNLWSSASPLAHHVNPGDDPGKIRDVLDKYGMKPGGLTVYGKNQDEILERVQFAADLGIDTVIFDCEANYSDFVGSFLPPIVEAGAKAGVRIAVENHLTVPFSADFESGGNEDKRWDEGVDTFAQIKRLVRDIDDPYLGVCLAPPHMWVMQETISEVIAFLTERKRLYYYYIWDVDRAYRHGLDGLNFGPGEKQLPSPDGTLDHRYLLTELKRAGYEGAASLKCHGTHGWSMEKIGREIRRSDAYIRDAYEALKK</sequence>
<feature type="compositionally biased region" description="Polar residues" evidence="2">
    <location>
        <begin position="1"/>
        <end position="13"/>
    </location>
</feature>
<dbReference type="GO" id="GO:0016853">
    <property type="term" value="F:isomerase activity"/>
    <property type="evidence" value="ECO:0007669"/>
    <property type="project" value="UniProtKB-KW"/>
</dbReference>
<reference evidence="4" key="2">
    <citation type="journal article" date="2008" name="Plasmid">
        <title>Comparative analysis of eight Arthrobacter plasmids.</title>
        <authorList>
            <person name="Jerke K."/>
            <person name="Nakatsu C.H."/>
            <person name="Beasley F."/>
            <person name="Konopka A."/>
        </authorList>
    </citation>
    <scope>NUCLEOTIDE SEQUENCE</scope>
    <source>
        <strain evidence="4">AK-1</strain>
        <plasmid evidence="4">pSI-1</plasmid>
    </source>
</reference>
<evidence type="ECO:0000259" key="3">
    <source>
        <dbReference type="Pfam" id="PF01261"/>
    </source>
</evidence>
<keyword evidence="4" id="KW-0614">Plasmid</keyword>
<accession>A6YFI1</accession>